<evidence type="ECO:0000256" key="3">
    <source>
        <dbReference type="ARBA" id="ARBA00022692"/>
    </source>
</evidence>
<dbReference type="Gene3D" id="3.60.15.10">
    <property type="entry name" value="Ribonuclease Z/Hydroxyacylglutathione hydrolase-like"/>
    <property type="match status" value="1"/>
</dbReference>
<dbReference type="CDD" id="cd07731">
    <property type="entry name" value="ComA-like_MBL-fold"/>
    <property type="match status" value="1"/>
</dbReference>
<dbReference type="InterPro" id="IPR052159">
    <property type="entry name" value="Competence_DNA_uptake"/>
</dbReference>
<dbReference type="InterPro" id="IPR004797">
    <property type="entry name" value="Competence_ComEC/Rec2"/>
</dbReference>
<dbReference type="GO" id="GO:0005886">
    <property type="term" value="C:plasma membrane"/>
    <property type="evidence" value="ECO:0007669"/>
    <property type="project" value="UniProtKB-SubCell"/>
</dbReference>
<comment type="subcellular location">
    <subcellularLocation>
        <location evidence="1">Cell membrane</location>
        <topology evidence="1">Multi-pass membrane protein</topology>
    </subcellularLocation>
</comment>
<dbReference type="EMBL" id="JALD01000028">
    <property type="protein sequence ID" value="EUD11972.1"/>
    <property type="molecule type" value="Genomic_DNA"/>
</dbReference>
<dbReference type="InterPro" id="IPR035681">
    <property type="entry name" value="ComA-like_MBL"/>
</dbReference>
<dbReference type="RefSeq" id="WP_051489802.1">
    <property type="nucleotide sequence ID" value="NZ_JALD01000028.1"/>
</dbReference>
<feature type="transmembrane region" description="Helical" evidence="6">
    <location>
        <begin position="39"/>
        <end position="57"/>
    </location>
</feature>
<feature type="transmembrane region" description="Helical" evidence="6">
    <location>
        <begin position="240"/>
        <end position="261"/>
    </location>
</feature>
<evidence type="ECO:0000256" key="1">
    <source>
        <dbReference type="ARBA" id="ARBA00004651"/>
    </source>
</evidence>
<dbReference type="PANTHER" id="PTHR30619">
    <property type="entry name" value="DNA INTERNALIZATION/COMPETENCE PROTEIN COMEC/REC2"/>
    <property type="match status" value="1"/>
</dbReference>
<reference evidence="8 9" key="1">
    <citation type="submission" date="2014-01" db="EMBL/GenBank/DDBJ databases">
        <authorList>
            <person name="Durkin A.S."/>
            <person name="McCorrison J."/>
            <person name="Torralba M."/>
            <person name="Gillis M."/>
            <person name="Haft D.H."/>
            <person name="Methe B."/>
            <person name="Sutton G."/>
            <person name="Nelson K.E."/>
        </authorList>
    </citation>
    <scope>NUCLEOTIDE SEQUENCE [LARGE SCALE GENOMIC DNA]</scope>
    <source>
        <strain evidence="8 9">205/92</strain>
    </source>
</reference>
<dbReference type="InterPro" id="IPR025405">
    <property type="entry name" value="DUF4131"/>
</dbReference>
<dbReference type="AlphaFoldDB" id="A0AAV3M8B3"/>
<sequence>MQMGLFSRNLPSTLSYTEAATALIIGTLPLLFLSKLPDSNYYLVIGTILLITIVFGWKNKFSRFLFLIGMSFLWACWHGLEITQKIDFLSSDYRQWDITIVSIPLTQDDPIKRVKIDRVDGRRIFPSLYASWNFKQNGHENRCVGQQWRVTGKLNPVHASLNEGGFDRQRYFIAQRMIGTLKTKHVEQVSVQCSLRQNIIDQFKEKILAQKNQGIIYALMFGERGLISIEHIQLLQSTGLTHLIAISGLHIGMAYLIGYLCARLLQFFLPIRWIGENLPLLSGMLFALLYAWLSNFAIPATRAIFALLLWLYVRKQSFYCFSWQWAIWSIASILWFDPLAILSDSFWLSSFAVLAILYWFRIFPIPLVFNRHPLFRRVVPLIHLQIGLLILLIPIQVLLFKGINVMSLFANLWFVPLITWGVVPIVFGILLFPINAWHNIAFRFIDKVIEIGLEPLVYLNSFWVDINAISIYIVLFCGSFAFILLFGWYRNYLGLLICFIVMLFFTQSKNQHQEHDWCLILLDIGHGLAAIMVQNQQGVLYDTGNRWNKGSNAKQQIIPFLKHHQVIPIHAILSHNHLDHTGGVSDLIKQYPWVSLRSSFGQPRHLPCYQGQNWQWGKLRFDILWPKKLAETSHNNDSCVIQVSDGYRQLLLTGDLEKEGEKSLVMQDKYSLKADILFVPHHGSSTSSTPLFIRKVQPTLALVSSARYSPWKIPSDKVYLRYAKHNIQWLNTAEEGQITICFKKEKMKISRYRKEINPRWYHLWFGDRQFP</sequence>
<dbReference type="PANTHER" id="PTHR30619:SF1">
    <property type="entry name" value="RECOMBINATION PROTEIN 2"/>
    <property type="match status" value="1"/>
</dbReference>
<dbReference type="InterPro" id="IPR001279">
    <property type="entry name" value="Metallo-B-lactamas"/>
</dbReference>
<feature type="transmembrane region" description="Helical" evidence="6">
    <location>
        <begin position="12"/>
        <end position="33"/>
    </location>
</feature>
<dbReference type="Pfam" id="PF13567">
    <property type="entry name" value="DUF4131"/>
    <property type="match status" value="1"/>
</dbReference>
<dbReference type="SMART" id="SM00849">
    <property type="entry name" value="Lactamase_B"/>
    <property type="match status" value="1"/>
</dbReference>
<evidence type="ECO:0000313" key="8">
    <source>
        <dbReference type="EMBL" id="EUD11972.1"/>
    </source>
</evidence>
<keyword evidence="4 6" id="KW-1133">Transmembrane helix</keyword>
<keyword evidence="2" id="KW-1003">Cell membrane</keyword>
<dbReference type="NCBIfam" id="TIGR00361">
    <property type="entry name" value="ComEC_Rec2"/>
    <property type="match status" value="1"/>
</dbReference>
<feature type="transmembrane region" description="Helical" evidence="6">
    <location>
        <begin position="64"/>
        <end position="80"/>
    </location>
</feature>
<dbReference type="NCBIfam" id="TIGR00360">
    <property type="entry name" value="ComEC_N-term"/>
    <property type="match status" value="1"/>
</dbReference>
<feature type="transmembrane region" description="Helical" evidence="6">
    <location>
        <begin position="457"/>
        <end position="483"/>
    </location>
</feature>
<feature type="transmembrane region" description="Helical" evidence="6">
    <location>
        <begin position="325"/>
        <end position="342"/>
    </location>
</feature>
<protein>
    <submittedName>
        <fullName evidence="8">DNA internalization competence protein ComEC/Rec2-like protein</fullName>
    </submittedName>
</protein>
<feature type="transmembrane region" description="Helical" evidence="6">
    <location>
        <begin position="348"/>
        <end position="369"/>
    </location>
</feature>
<feature type="transmembrane region" description="Helical" evidence="6">
    <location>
        <begin position="412"/>
        <end position="436"/>
    </location>
</feature>
<organism evidence="8 9">
    <name type="scientific">Providencia alcalifaciens 205/92</name>
    <dbReference type="NCBI Taxonomy" id="1256988"/>
    <lineage>
        <taxon>Bacteria</taxon>
        <taxon>Pseudomonadati</taxon>
        <taxon>Pseudomonadota</taxon>
        <taxon>Gammaproteobacteria</taxon>
        <taxon>Enterobacterales</taxon>
        <taxon>Morganellaceae</taxon>
        <taxon>Providencia</taxon>
    </lineage>
</organism>
<keyword evidence="5 6" id="KW-0472">Membrane</keyword>
<feature type="transmembrane region" description="Helical" evidence="6">
    <location>
        <begin position="381"/>
        <end position="400"/>
    </location>
</feature>
<proteinExistence type="predicted"/>
<evidence type="ECO:0000313" key="9">
    <source>
        <dbReference type="Proteomes" id="UP000022311"/>
    </source>
</evidence>
<evidence type="ECO:0000259" key="7">
    <source>
        <dbReference type="SMART" id="SM00849"/>
    </source>
</evidence>
<comment type="caution">
    <text evidence="8">The sequence shown here is derived from an EMBL/GenBank/DDBJ whole genome shotgun (WGS) entry which is preliminary data.</text>
</comment>
<dbReference type="Proteomes" id="UP000022311">
    <property type="component" value="Unassembled WGS sequence"/>
</dbReference>
<gene>
    <name evidence="8" type="ORF">HMPREF1563_1243</name>
</gene>
<dbReference type="InterPro" id="IPR004477">
    <property type="entry name" value="ComEC_N"/>
</dbReference>
<dbReference type="Pfam" id="PF03772">
    <property type="entry name" value="Competence"/>
    <property type="match status" value="1"/>
</dbReference>
<dbReference type="InterPro" id="IPR036866">
    <property type="entry name" value="RibonucZ/Hydroxyglut_hydro"/>
</dbReference>
<name>A0AAV3M8B3_9GAMM</name>
<dbReference type="Pfam" id="PF00753">
    <property type="entry name" value="Lactamase_B"/>
    <property type="match status" value="1"/>
</dbReference>
<feature type="transmembrane region" description="Helical" evidence="6">
    <location>
        <begin position="296"/>
        <end position="313"/>
    </location>
</feature>
<dbReference type="SUPFAM" id="SSF56281">
    <property type="entry name" value="Metallo-hydrolase/oxidoreductase"/>
    <property type="match status" value="1"/>
</dbReference>
<evidence type="ECO:0000256" key="5">
    <source>
        <dbReference type="ARBA" id="ARBA00023136"/>
    </source>
</evidence>
<keyword evidence="3 6" id="KW-0812">Transmembrane</keyword>
<dbReference type="GO" id="GO:0030420">
    <property type="term" value="P:establishment of competence for transformation"/>
    <property type="evidence" value="ECO:0007669"/>
    <property type="project" value="InterPro"/>
</dbReference>
<accession>A0AAV3M8B3</accession>
<evidence type="ECO:0000256" key="6">
    <source>
        <dbReference type="SAM" id="Phobius"/>
    </source>
</evidence>
<evidence type="ECO:0000256" key="2">
    <source>
        <dbReference type="ARBA" id="ARBA00022475"/>
    </source>
</evidence>
<evidence type="ECO:0000256" key="4">
    <source>
        <dbReference type="ARBA" id="ARBA00022989"/>
    </source>
</evidence>
<feature type="domain" description="Metallo-beta-lactamase" evidence="7">
    <location>
        <begin position="527"/>
        <end position="707"/>
    </location>
</feature>